<reference evidence="1 2" key="1">
    <citation type="journal article" date="2014" name="Int. J. Syst. Evol. Microbiol.">
        <title>Phylogenomics and the dynamic genome evolution of the genus Streptococcus.</title>
        <authorList>
            <consortium name="The Broad Institute Genome Sequencing Platform"/>
            <person name="Richards V.P."/>
            <person name="Palmer S.R."/>
            <person name="Pavinski Bitar P.D."/>
            <person name="Qin X."/>
            <person name="Weinstock G.M."/>
            <person name="Highlander S.K."/>
            <person name="Town C.D."/>
            <person name="Burne R.A."/>
            <person name="Stanhope M.J."/>
        </authorList>
    </citation>
    <scope>NUCLEOTIDE SEQUENCE [LARGE SCALE GENOMIC DNA]</scope>
    <source>
        <strain evidence="1 2">CECT 5772</strain>
    </source>
</reference>
<evidence type="ECO:0000313" key="2">
    <source>
        <dbReference type="Proteomes" id="UP000028704"/>
    </source>
</evidence>
<gene>
    <name evidence="1" type="ORF">CECT5772_04211</name>
</gene>
<name>A0A922T6Z8_9STRE</name>
<dbReference type="Proteomes" id="UP000028704">
    <property type="component" value="Unassembled WGS sequence"/>
</dbReference>
<protein>
    <submittedName>
        <fullName evidence="1">Uncharacterized protein</fullName>
    </submittedName>
</protein>
<dbReference type="EMBL" id="AWEX01000032">
    <property type="protein sequence ID" value="KED04661.1"/>
    <property type="molecule type" value="Genomic_DNA"/>
</dbReference>
<dbReference type="AlphaFoldDB" id="A0A922T6Z8"/>
<organism evidence="1 2">
    <name type="scientific">Streptococcus equi subsp. ruminatorum CECT 5772</name>
    <dbReference type="NCBI Taxonomy" id="1051981"/>
    <lineage>
        <taxon>Bacteria</taxon>
        <taxon>Bacillati</taxon>
        <taxon>Bacillota</taxon>
        <taxon>Bacilli</taxon>
        <taxon>Lactobacillales</taxon>
        <taxon>Streptococcaceae</taxon>
        <taxon>Streptococcus</taxon>
    </lineage>
</organism>
<comment type="caution">
    <text evidence="1">The sequence shown here is derived from an EMBL/GenBank/DDBJ whole genome shotgun (WGS) entry which is preliminary data.</text>
</comment>
<evidence type="ECO:0000313" key="1">
    <source>
        <dbReference type="EMBL" id="KED04661.1"/>
    </source>
</evidence>
<sequence>MKMTALYRCLGNHKIGKATLGLADIVASKCFQV</sequence>
<proteinExistence type="predicted"/>
<accession>A0A922T6Z8</accession>